<gene>
    <name evidence="1" type="ORF">RDWZM_006054</name>
</gene>
<organism evidence="1 2">
    <name type="scientific">Blomia tropicalis</name>
    <name type="common">Mite</name>
    <dbReference type="NCBI Taxonomy" id="40697"/>
    <lineage>
        <taxon>Eukaryota</taxon>
        <taxon>Metazoa</taxon>
        <taxon>Ecdysozoa</taxon>
        <taxon>Arthropoda</taxon>
        <taxon>Chelicerata</taxon>
        <taxon>Arachnida</taxon>
        <taxon>Acari</taxon>
        <taxon>Acariformes</taxon>
        <taxon>Sarcoptiformes</taxon>
        <taxon>Astigmata</taxon>
        <taxon>Glycyphagoidea</taxon>
        <taxon>Echimyopodidae</taxon>
        <taxon>Blomia</taxon>
    </lineage>
</organism>
<dbReference type="EMBL" id="JAPWDV010000002">
    <property type="protein sequence ID" value="KAJ6220242.1"/>
    <property type="molecule type" value="Genomic_DNA"/>
</dbReference>
<accession>A0A9Q0M8W5</accession>
<evidence type="ECO:0000313" key="2">
    <source>
        <dbReference type="Proteomes" id="UP001142055"/>
    </source>
</evidence>
<comment type="caution">
    <text evidence="1">The sequence shown here is derived from an EMBL/GenBank/DDBJ whole genome shotgun (WGS) entry which is preliminary data.</text>
</comment>
<keyword evidence="2" id="KW-1185">Reference proteome</keyword>
<sequence>MPTNIKGIDPFNPHDKSAKWEHWKIILHHYIVAENIQRVMRKRAILLHMADPELQRIVKGLPDPDETYPNTIVALDEYFHP</sequence>
<proteinExistence type="predicted"/>
<reference evidence="1" key="1">
    <citation type="submission" date="2022-12" db="EMBL/GenBank/DDBJ databases">
        <title>Genome assemblies of Blomia tropicalis.</title>
        <authorList>
            <person name="Cui Y."/>
        </authorList>
    </citation>
    <scope>NUCLEOTIDE SEQUENCE</scope>
    <source>
        <tissue evidence="1">Adult mites</tissue>
    </source>
</reference>
<evidence type="ECO:0000313" key="1">
    <source>
        <dbReference type="EMBL" id="KAJ6220242.1"/>
    </source>
</evidence>
<dbReference type="Proteomes" id="UP001142055">
    <property type="component" value="Chromosome 2"/>
</dbReference>
<dbReference type="AlphaFoldDB" id="A0A9Q0M8W5"/>
<name>A0A9Q0M8W5_BLOTA</name>
<protein>
    <submittedName>
        <fullName evidence="1">Uncharacterized protein</fullName>
    </submittedName>
</protein>